<dbReference type="AlphaFoldDB" id="W1P580"/>
<dbReference type="eggNOG" id="ENOG502SGA4">
    <property type="taxonomic scope" value="Eukaryota"/>
</dbReference>
<dbReference type="EMBL" id="KI394485">
    <property type="protein sequence ID" value="ERN02804.1"/>
    <property type="molecule type" value="Genomic_DNA"/>
</dbReference>
<dbReference type="HOGENOM" id="CLU_1621249_0_0_1"/>
<gene>
    <name evidence="1" type="ORF">AMTR_s00086p00113050</name>
</gene>
<protein>
    <submittedName>
        <fullName evidence="1">Uncharacterized protein</fullName>
    </submittedName>
</protein>
<accession>W1P580</accession>
<reference evidence="2" key="1">
    <citation type="journal article" date="2013" name="Science">
        <title>The Amborella genome and the evolution of flowering plants.</title>
        <authorList>
            <consortium name="Amborella Genome Project"/>
        </authorList>
    </citation>
    <scope>NUCLEOTIDE SEQUENCE [LARGE SCALE GENOMIC DNA]</scope>
</reference>
<dbReference type="Proteomes" id="UP000017836">
    <property type="component" value="Unassembled WGS sequence"/>
</dbReference>
<proteinExistence type="predicted"/>
<sequence length="164" mass="17052">MSVHLPQAAAASAHLPQAIVVSAHLPQVAAVNAHLPQAAAASAHLPQAAVASAHLPQEATTSVHLRLAAVCELPCRTCPLHVCTNRHACSNRRAHSGTLTQAVVCVLQAHSPQLSSATPLSSSITLLPLRTLLLHVLPHMPPLAGPYVCVMKSLLCLHPAQIPS</sequence>
<name>W1P580_AMBTC</name>
<evidence type="ECO:0000313" key="1">
    <source>
        <dbReference type="EMBL" id="ERN02804.1"/>
    </source>
</evidence>
<evidence type="ECO:0000313" key="2">
    <source>
        <dbReference type="Proteomes" id="UP000017836"/>
    </source>
</evidence>
<dbReference type="Gramene" id="ERN02804">
    <property type="protein sequence ID" value="ERN02804"/>
    <property type="gene ID" value="AMTR_s00086p00113050"/>
</dbReference>
<keyword evidence="2" id="KW-1185">Reference proteome</keyword>
<organism evidence="1 2">
    <name type="scientific">Amborella trichopoda</name>
    <dbReference type="NCBI Taxonomy" id="13333"/>
    <lineage>
        <taxon>Eukaryota</taxon>
        <taxon>Viridiplantae</taxon>
        <taxon>Streptophyta</taxon>
        <taxon>Embryophyta</taxon>
        <taxon>Tracheophyta</taxon>
        <taxon>Spermatophyta</taxon>
        <taxon>Magnoliopsida</taxon>
        <taxon>Amborellales</taxon>
        <taxon>Amborellaceae</taxon>
        <taxon>Amborella</taxon>
    </lineage>
</organism>